<dbReference type="GO" id="GO:0003824">
    <property type="term" value="F:catalytic activity"/>
    <property type="evidence" value="ECO:0007669"/>
    <property type="project" value="InterPro"/>
</dbReference>
<keyword evidence="1" id="KW-0732">Signal</keyword>
<keyword evidence="3" id="KW-1185">Reference proteome</keyword>
<evidence type="ECO:0000259" key="2">
    <source>
        <dbReference type="Pfam" id="PF22979"/>
    </source>
</evidence>
<evidence type="ECO:0000256" key="1">
    <source>
        <dbReference type="SAM" id="SignalP"/>
    </source>
</evidence>
<dbReference type="GO" id="GO:0009116">
    <property type="term" value="P:nucleoside metabolic process"/>
    <property type="evidence" value="ECO:0007669"/>
    <property type="project" value="InterPro"/>
</dbReference>
<name>A0A914CK19_9BILA</name>
<dbReference type="WBParaSite" id="ACRNAN_scaffold1123.g20212.t1">
    <property type="protein sequence ID" value="ACRNAN_scaffold1123.g20212.t1"/>
    <property type="gene ID" value="ACRNAN_scaffold1123.g20212"/>
</dbReference>
<dbReference type="PANTHER" id="PTHR47705">
    <property type="entry name" value="AGAP000321-PA"/>
    <property type="match status" value="1"/>
</dbReference>
<dbReference type="Gene3D" id="3.40.50.1580">
    <property type="entry name" value="Nucleoside phosphorylase domain"/>
    <property type="match status" value="2"/>
</dbReference>
<proteinExistence type="predicted"/>
<feature type="signal peptide" evidence="1">
    <location>
        <begin position="1"/>
        <end position="23"/>
    </location>
</feature>
<feature type="domain" description="Winged helix-turn-helix" evidence="2">
    <location>
        <begin position="181"/>
        <end position="249"/>
    </location>
</feature>
<sequence length="618" mass="68950">MARFVCMLCYLACLQTTIERMNGDNRVPVLISLTPIIQSPEHNVIRIERQHDVITENVQYIAGGPNKGIIINKPGSYKPIDADIPLSFSVWLKDEDLRRRQEIRLLRLVYYQEVSYSVKHEVAQSLFRDIVARDFPKDYVTFFKRVLKLMQNDYWELRLVEIDMKFAQEDEAMQMPDAKAYDATSEIEDVTAGHVKDVLEHAYPNGLTVDIIAESLRAPIEQVEEFLEELAAQSIVQRVENQENEWIRVVPISLNHLANAQSNKQHPTVAIITCLFVEKQTVDSIIQGSTTVHKYRSGGDSNVYTIGEIGNHRVVATKLAIIGDSREATTSAGSITTRLLGNFQHVEHVIIVGIGGGVAHYTDAESHVRLGDVVMSYSGPKNKAYIYAHNYLFNRKTEQIDGFAIREWFPKDQILAEIVKNGDDNFMAEWQNTANDLINRENGTSDLNFSRPPPETDILALPVGGGNVVVVPHPNQERITSTVHLGPVGAMSSIARTPPPETGDAPNGVTHLKKAPVQAKIQPSPTKTHDSETDVQYSNLILQLRDKFAAENNVKAFDAGFDSVIAAIHGSRIDSWVLIRGIADYQQGSSRSGRQWQPHAAANAAALIKTILKRLPKS</sequence>
<dbReference type="PANTHER" id="PTHR47705:SF1">
    <property type="entry name" value="PNP_UDP_1 DOMAIN-CONTAINING PROTEIN"/>
    <property type="match status" value="1"/>
</dbReference>
<dbReference type="SUPFAM" id="SSF53167">
    <property type="entry name" value="Purine and uridine phosphorylases"/>
    <property type="match status" value="1"/>
</dbReference>
<dbReference type="AlphaFoldDB" id="A0A914CK19"/>
<dbReference type="Pfam" id="PF22979">
    <property type="entry name" value="HTH_69"/>
    <property type="match status" value="1"/>
</dbReference>
<dbReference type="InterPro" id="IPR035994">
    <property type="entry name" value="Nucleoside_phosphorylase_sf"/>
</dbReference>
<protein>
    <submittedName>
        <fullName evidence="4">Nucleoside phosphorylase domain-containing protein</fullName>
    </submittedName>
</protein>
<dbReference type="InterPro" id="IPR055121">
    <property type="entry name" value="HTH_69"/>
</dbReference>
<reference evidence="4" key="1">
    <citation type="submission" date="2022-11" db="UniProtKB">
        <authorList>
            <consortium name="WormBaseParasite"/>
        </authorList>
    </citation>
    <scope>IDENTIFICATION</scope>
</reference>
<evidence type="ECO:0000313" key="4">
    <source>
        <dbReference type="WBParaSite" id="ACRNAN_scaffold1123.g20212.t1"/>
    </source>
</evidence>
<organism evidence="3 4">
    <name type="scientific">Acrobeloides nanus</name>
    <dbReference type="NCBI Taxonomy" id="290746"/>
    <lineage>
        <taxon>Eukaryota</taxon>
        <taxon>Metazoa</taxon>
        <taxon>Ecdysozoa</taxon>
        <taxon>Nematoda</taxon>
        <taxon>Chromadorea</taxon>
        <taxon>Rhabditida</taxon>
        <taxon>Tylenchina</taxon>
        <taxon>Cephalobomorpha</taxon>
        <taxon>Cephaloboidea</taxon>
        <taxon>Cephalobidae</taxon>
        <taxon>Acrobeloides</taxon>
    </lineage>
</organism>
<accession>A0A914CK19</accession>
<dbReference type="Proteomes" id="UP000887540">
    <property type="component" value="Unplaced"/>
</dbReference>
<feature type="chain" id="PRO_5037111823" evidence="1">
    <location>
        <begin position="24"/>
        <end position="618"/>
    </location>
</feature>
<evidence type="ECO:0000313" key="3">
    <source>
        <dbReference type="Proteomes" id="UP000887540"/>
    </source>
</evidence>